<dbReference type="GO" id="GO:0005886">
    <property type="term" value="C:plasma membrane"/>
    <property type="evidence" value="ECO:0007669"/>
    <property type="project" value="UniProtKB-SubCell"/>
</dbReference>
<dbReference type="PANTHER" id="PTHR42810:SF4">
    <property type="entry name" value="URIC ACID TRANSPORTER UACT"/>
    <property type="match status" value="1"/>
</dbReference>
<dbReference type="NCBIfam" id="TIGR00801">
    <property type="entry name" value="ncs2"/>
    <property type="match status" value="1"/>
</dbReference>
<dbReference type="InterPro" id="IPR006042">
    <property type="entry name" value="Xan_ur_permease"/>
</dbReference>
<feature type="transmembrane region" description="Helical" evidence="9">
    <location>
        <begin position="95"/>
        <end position="115"/>
    </location>
</feature>
<keyword evidence="11" id="KW-1185">Reference proteome</keyword>
<evidence type="ECO:0000256" key="1">
    <source>
        <dbReference type="ARBA" id="ARBA00004651"/>
    </source>
</evidence>
<feature type="region of interest" description="Disordered" evidence="8">
    <location>
        <begin position="1"/>
        <end position="49"/>
    </location>
</feature>
<dbReference type="NCBIfam" id="NF037981">
    <property type="entry name" value="NCS2_1"/>
    <property type="match status" value="1"/>
</dbReference>
<dbReference type="EMBL" id="CP032568">
    <property type="protein sequence ID" value="AYF75885.1"/>
    <property type="molecule type" value="Genomic_DNA"/>
</dbReference>
<feature type="transmembrane region" description="Helical" evidence="9">
    <location>
        <begin position="417"/>
        <end position="435"/>
    </location>
</feature>
<evidence type="ECO:0000256" key="7">
    <source>
        <dbReference type="ARBA" id="ARBA00023136"/>
    </source>
</evidence>
<evidence type="ECO:0000313" key="11">
    <source>
        <dbReference type="Proteomes" id="UP000267164"/>
    </source>
</evidence>
<gene>
    <name evidence="10" type="ORF">D7D52_20875</name>
</gene>
<sequence length="475" mass="49146">MASKGPGRTPSRAARTVNRCPRNRIRRAEPVMTLDKPDHAAAPPGEPRPDDARLPFWPMVLLGIQHTLVMYAGAVVVPIVVGAALGLTAGQIADLVSIDLVLAGIGTLLQAGGVWKFGIRMPLVVGAASSGIAPMIAVGHSRGLPTVYGSLLVAGVVWVLAAPYFSMLLRLFPAVVTGTVITLIGLTLLPVGIRLVAGSDSSASDYGRLSHIALAAATIALMVVFRRFLRGLLGQLSILLALVIGAIAGWATGIGTLAHVEDGSIVGIIGPMHFGAPRFDIPSILLFLVIVFVLMVEGSGQGLAVGQVVGKPVGPEEITRLLRVDGLMTLCSGFCNGFVYTTFGQNIGLIAMTRVRSRYPVVVVGVLLIVCGVLRPVGRVAAAIPAPVIGAAAIMTFGALAVSGIQILARVDFERPANLTIVMVSLGVGLVPAFAPGCYRQLPEFAAVFLGSGVATGTLLAVALNAAFHPRLTNS</sequence>
<comment type="subcellular location">
    <subcellularLocation>
        <location evidence="1">Cell membrane</location>
        <topology evidence="1">Multi-pass membrane protein</topology>
    </subcellularLocation>
</comment>
<keyword evidence="5 9" id="KW-0812">Transmembrane</keyword>
<dbReference type="KEGG" id="nyu:D7D52_20875"/>
<evidence type="ECO:0000256" key="6">
    <source>
        <dbReference type="ARBA" id="ARBA00022989"/>
    </source>
</evidence>
<keyword evidence="7 9" id="KW-0472">Membrane</keyword>
<feature type="transmembrane region" description="Helical" evidence="9">
    <location>
        <begin position="447"/>
        <end position="468"/>
    </location>
</feature>
<keyword evidence="3" id="KW-0813">Transport</keyword>
<evidence type="ECO:0000256" key="5">
    <source>
        <dbReference type="ARBA" id="ARBA00022692"/>
    </source>
</evidence>
<dbReference type="GO" id="GO:0042907">
    <property type="term" value="F:xanthine transmembrane transporter activity"/>
    <property type="evidence" value="ECO:0007669"/>
    <property type="project" value="TreeGrafter"/>
</dbReference>
<keyword evidence="4" id="KW-1003">Cell membrane</keyword>
<dbReference type="InterPro" id="IPR017588">
    <property type="entry name" value="UacT-like"/>
</dbReference>
<evidence type="ECO:0000256" key="4">
    <source>
        <dbReference type="ARBA" id="ARBA00022475"/>
    </source>
</evidence>
<keyword evidence="6 9" id="KW-1133">Transmembrane helix</keyword>
<organism evidence="10 11">
    <name type="scientific">Nocardia yunnanensis</name>
    <dbReference type="NCBI Taxonomy" id="2382165"/>
    <lineage>
        <taxon>Bacteria</taxon>
        <taxon>Bacillati</taxon>
        <taxon>Actinomycetota</taxon>
        <taxon>Actinomycetes</taxon>
        <taxon>Mycobacteriales</taxon>
        <taxon>Nocardiaceae</taxon>
        <taxon>Nocardia</taxon>
    </lineage>
</organism>
<evidence type="ECO:0000256" key="9">
    <source>
        <dbReference type="SAM" id="Phobius"/>
    </source>
</evidence>
<dbReference type="AlphaFoldDB" id="A0A386ZH22"/>
<dbReference type="Proteomes" id="UP000267164">
    <property type="component" value="Chromosome"/>
</dbReference>
<reference evidence="10 11" key="1">
    <citation type="submission" date="2018-09" db="EMBL/GenBank/DDBJ databases">
        <title>Nocardia yunnanensis sp. nov., an actinomycete isolated from a soil sample.</title>
        <authorList>
            <person name="Zhang J."/>
        </authorList>
    </citation>
    <scope>NUCLEOTIDE SEQUENCE [LARGE SCALE GENOMIC DNA]</scope>
    <source>
        <strain evidence="10 11">CFHS0054</strain>
    </source>
</reference>
<evidence type="ECO:0000313" key="10">
    <source>
        <dbReference type="EMBL" id="AYF75885.1"/>
    </source>
</evidence>
<feature type="transmembrane region" description="Helical" evidence="9">
    <location>
        <begin position="172"/>
        <end position="197"/>
    </location>
</feature>
<feature type="transmembrane region" description="Helical" evidence="9">
    <location>
        <begin position="279"/>
        <end position="296"/>
    </location>
</feature>
<feature type="transmembrane region" description="Helical" evidence="9">
    <location>
        <begin position="236"/>
        <end position="259"/>
    </location>
</feature>
<dbReference type="OrthoDB" id="9805749at2"/>
<evidence type="ECO:0000256" key="2">
    <source>
        <dbReference type="ARBA" id="ARBA00008821"/>
    </source>
</evidence>
<feature type="transmembrane region" description="Helical" evidence="9">
    <location>
        <begin position="384"/>
        <end position="405"/>
    </location>
</feature>
<dbReference type="NCBIfam" id="TIGR03173">
    <property type="entry name" value="pbuX"/>
    <property type="match status" value="1"/>
</dbReference>
<protein>
    <submittedName>
        <fullName evidence="10">Purine permease</fullName>
    </submittedName>
</protein>
<proteinExistence type="inferred from homology"/>
<accession>A0A386ZH22</accession>
<feature type="transmembrane region" description="Helical" evidence="9">
    <location>
        <begin position="122"/>
        <end position="141"/>
    </location>
</feature>
<name>A0A386ZH22_9NOCA</name>
<evidence type="ECO:0000256" key="3">
    <source>
        <dbReference type="ARBA" id="ARBA00022448"/>
    </source>
</evidence>
<dbReference type="PANTHER" id="PTHR42810">
    <property type="entry name" value="PURINE PERMEASE C1399.01C-RELATED"/>
    <property type="match status" value="1"/>
</dbReference>
<dbReference type="Pfam" id="PF00860">
    <property type="entry name" value="Xan_ur_permease"/>
    <property type="match status" value="1"/>
</dbReference>
<feature type="transmembrane region" description="Helical" evidence="9">
    <location>
        <begin position="147"/>
        <end position="165"/>
    </location>
</feature>
<feature type="transmembrane region" description="Helical" evidence="9">
    <location>
        <begin position="359"/>
        <end position="378"/>
    </location>
</feature>
<dbReference type="InterPro" id="IPR006043">
    <property type="entry name" value="NCS2"/>
</dbReference>
<feature type="transmembrane region" description="Helical" evidence="9">
    <location>
        <begin position="209"/>
        <end position="229"/>
    </location>
</feature>
<evidence type="ECO:0000256" key="8">
    <source>
        <dbReference type="SAM" id="MobiDB-lite"/>
    </source>
</evidence>
<comment type="similarity">
    <text evidence="2">Belongs to the nucleobase:cation symporter-2 (NCS2) (TC 2.A.40) family.</text>
</comment>
<feature type="transmembrane region" description="Helical" evidence="9">
    <location>
        <begin position="68"/>
        <end position="89"/>
    </location>
</feature>